<evidence type="ECO:0000256" key="2">
    <source>
        <dbReference type="ARBA" id="ARBA00022801"/>
    </source>
</evidence>
<accession>A0A485LZL1</accession>
<dbReference type="PANTHER" id="PTHR31302:SF31">
    <property type="entry name" value="PHOSPHODIESTERASE YAEI"/>
    <property type="match status" value="1"/>
</dbReference>
<dbReference type="InterPro" id="IPR004843">
    <property type="entry name" value="Calcineurin-like_PHP"/>
</dbReference>
<dbReference type="AlphaFoldDB" id="A0A485LZL1"/>
<gene>
    <name evidence="5" type="ORF">SCFA_230008</name>
</gene>
<dbReference type="EC" id="3.1.-.-" evidence="5"/>
<keyword evidence="1" id="KW-0479">Metal-binding</keyword>
<dbReference type="GO" id="GO:0008758">
    <property type="term" value="F:UDP-2,3-diacylglucosamine hydrolase activity"/>
    <property type="evidence" value="ECO:0007669"/>
    <property type="project" value="TreeGrafter"/>
</dbReference>
<dbReference type="InterPro" id="IPR051158">
    <property type="entry name" value="Metallophosphoesterase_sf"/>
</dbReference>
<feature type="transmembrane region" description="Helical" evidence="3">
    <location>
        <begin position="114"/>
        <end position="135"/>
    </location>
</feature>
<dbReference type="GO" id="GO:0016020">
    <property type="term" value="C:membrane"/>
    <property type="evidence" value="ECO:0007669"/>
    <property type="project" value="GOC"/>
</dbReference>
<evidence type="ECO:0000313" key="5">
    <source>
        <dbReference type="EMBL" id="VFU13967.1"/>
    </source>
</evidence>
<dbReference type="EMBL" id="CAADRM010000085">
    <property type="protein sequence ID" value="VFU13967.1"/>
    <property type="molecule type" value="Genomic_DNA"/>
</dbReference>
<proteinExistence type="predicted"/>
<dbReference type="Gene3D" id="3.60.21.10">
    <property type="match status" value="1"/>
</dbReference>
<evidence type="ECO:0000256" key="1">
    <source>
        <dbReference type="ARBA" id="ARBA00022723"/>
    </source>
</evidence>
<reference evidence="5" key="1">
    <citation type="submission" date="2019-03" db="EMBL/GenBank/DDBJ databases">
        <authorList>
            <person name="Hao L."/>
        </authorList>
    </citation>
    <scope>NUCLEOTIDE SEQUENCE</scope>
</reference>
<feature type="transmembrane region" description="Helical" evidence="3">
    <location>
        <begin position="66"/>
        <end position="94"/>
    </location>
</feature>
<protein>
    <submittedName>
        <fullName evidence="5">Putative metallophosphoesterase</fullName>
        <ecNumber evidence="5">3.1.-.-</ecNumber>
    </submittedName>
</protein>
<evidence type="ECO:0000259" key="4">
    <source>
        <dbReference type="Pfam" id="PF00149"/>
    </source>
</evidence>
<dbReference type="CDD" id="cd07385">
    <property type="entry name" value="MPP_YkuE_C"/>
    <property type="match status" value="1"/>
</dbReference>
<keyword evidence="2 5" id="KW-0378">Hydrolase</keyword>
<keyword evidence="3" id="KW-1133">Transmembrane helix</keyword>
<dbReference type="PANTHER" id="PTHR31302">
    <property type="entry name" value="TRANSMEMBRANE PROTEIN WITH METALLOPHOSPHOESTERASE DOMAIN-RELATED"/>
    <property type="match status" value="1"/>
</dbReference>
<organism evidence="5">
    <name type="scientific">anaerobic digester metagenome</name>
    <dbReference type="NCBI Taxonomy" id="1263854"/>
    <lineage>
        <taxon>unclassified sequences</taxon>
        <taxon>metagenomes</taxon>
        <taxon>ecological metagenomes</taxon>
    </lineage>
</organism>
<sequence>MPLFLLVIFGLYSAMHVYAFLKMRSAFAFGTAPGILIGLFMALMVCSPIIVRLLERQGIDLPARILSYIGYGWMGVLFLFFSLSIIMDLIRVAGYAASLALHRDPAIFMPGAKAAFLIPLILALGISVAGFFSALDIRPVRMTLRSPGISGEAGRLRIVQISDVHVGLTVRSDRLKKIAEVIRKAEPDLIVSTGDLVDGQMNSISGLAEILHELQPRYGKYAVTGNHEFYAGLSHALDFTSRAGFTVLRGERVDIPGVISIAGVDDPTGRQMGLHGGKTETELLSGITHDTFVLLLKHRPTLEDGSTGLFDLQLSGHTHGGQIFPFGLLVKIFFPYTAGLYSLADGASLYVSRGTGTWGPPIRVLSPPEVTVIDLVP</sequence>
<feature type="transmembrane region" description="Helical" evidence="3">
    <location>
        <begin position="35"/>
        <end position="54"/>
    </location>
</feature>
<dbReference type="InterPro" id="IPR029052">
    <property type="entry name" value="Metallo-depent_PP-like"/>
</dbReference>
<keyword evidence="3" id="KW-0812">Transmembrane</keyword>
<name>A0A485LZL1_9ZZZZ</name>
<dbReference type="GO" id="GO:0009245">
    <property type="term" value="P:lipid A biosynthetic process"/>
    <property type="evidence" value="ECO:0007669"/>
    <property type="project" value="TreeGrafter"/>
</dbReference>
<feature type="domain" description="Calcineurin-like phosphoesterase" evidence="4">
    <location>
        <begin position="156"/>
        <end position="320"/>
    </location>
</feature>
<evidence type="ECO:0000256" key="3">
    <source>
        <dbReference type="SAM" id="Phobius"/>
    </source>
</evidence>
<dbReference type="Pfam" id="PF00149">
    <property type="entry name" value="Metallophos"/>
    <property type="match status" value="1"/>
</dbReference>
<dbReference type="SUPFAM" id="SSF56300">
    <property type="entry name" value="Metallo-dependent phosphatases"/>
    <property type="match status" value="1"/>
</dbReference>
<keyword evidence="3" id="KW-0472">Membrane</keyword>
<dbReference type="GO" id="GO:0046872">
    <property type="term" value="F:metal ion binding"/>
    <property type="evidence" value="ECO:0007669"/>
    <property type="project" value="UniProtKB-KW"/>
</dbReference>